<keyword evidence="7" id="KW-1185">Reference proteome</keyword>
<dbReference type="PANTHER" id="PTHR22753">
    <property type="entry name" value="TRANSMEMBRANE PROTEIN 68"/>
    <property type="match status" value="1"/>
</dbReference>
<comment type="similarity">
    <text evidence="1">Belongs to the diacylglycerol acyltransferase family.</text>
</comment>
<evidence type="ECO:0000259" key="5">
    <source>
        <dbReference type="Pfam" id="PF12697"/>
    </source>
</evidence>
<dbReference type="InterPro" id="IPR029058">
    <property type="entry name" value="AB_hydrolase_fold"/>
</dbReference>
<dbReference type="PANTHER" id="PTHR22753:SF14">
    <property type="entry name" value="MONOACYLGLYCEROL_DIACYLGLYCEROL O-ACYLTRANSFERASE"/>
    <property type="match status" value="1"/>
</dbReference>
<evidence type="ECO:0000256" key="4">
    <source>
        <dbReference type="SAM" id="MobiDB-lite"/>
    </source>
</evidence>
<protein>
    <recommendedName>
        <fullName evidence="5">AB hydrolase-1 domain-containing protein</fullName>
    </recommendedName>
</protein>
<comment type="caution">
    <text evidence="6">The sequence shown here is derived from an EMBL/GenBank/DDBJ whole genome shotgun (WGS) entry which is preliminary data.</text>
</comment>
<dbReference type="EMBL" id="JALLBG020000130">
    <property type="protein sequence ID" value="KAL3762991.1"/>
    <property type="molecule type" value="Genomic_DNA"/>
</dbReference>
<keyword evidence="2" id="KW-0808">Transferase</keyword>
<sequence>MLKTIDRMWRIPHTIILLVTGAAAFSPTRRVSFANPSLSRALPSSRPLRRTVASGATRDRSDDEPTSSIDREERSEMERFVSEMRELYKDLESGGGTIRKHIDGVAFTYVSPVTPSTDKNDARRELDGAWRLQTPQIFEDANTNRLHQEIIEESIDIDNKPTKQPPLLLYIPGLDGFGISATAQFDDLSSSFEFWRMSVDKHKEQSFSDLVISITKFVNEVTSSTVPTGSPQEVILVGESFGGVLALSAAMALTKRQSSRMILKGLVLVNPATSFEETNWENLVPLLTSLRHLDTPQTLPTPYSIVGSMALAATVPDRSQFSGIVDFILQSVSSTSPERLLSASSDGLQILSEYLSPSLLERRVLNWLPVGTAVVNNAQRLSKLNVPTLIIGGTDDNMLPTKSEVNRLGKLLPDCVKMEVSGAGHFVLDSRVNLTEIILDSHIFPPDAKKEYDPVADWTLPPDHVVKAVIEKVVVPQRERTSPVFFSTDPITGKRRRGLSHVPVSTKPLLIVGNHQLFGQDLGLIISELLEERGIIARGLAHPIALGGFNGAESDSNEPKVREQKRRWEFDENSRSLASPTALFSMFGAVKVSPRNFYRLLQTNQTVLLFPGGTKEALHGKDEAYQLFWPEKVDFVRVAAKFNATIVPLSAIGAADSVDIVMDAPDLLKLPFGIGDNLANFTSSAPSARFDTANEDELFIPPLAVPRPFPARHYFLFGKPYDTTLIDPKDHDGCLRAYKDIENEIKEDIQALLEARKDDLYALDGLKRSSYQRFFGKVPPTFPLESLTPSNT</sequence>
<dbReference type="AlphaFoldDB" id="A0ABD3MFW2"/>
<dbReference type="Pfam" id="PF03982">
    <property type="entry name" value="DAGAT"/>
    <property type="match status" value="1"/>
</dbReference>
<proteinExistence type="inferred from homology"/>
<evidence type="ECO:0000313" key="6">
    <source>
        <dbReference type="EMBL" id="KAL3762991.1"/>
    </source>
</evidence>
<gene>
    <name evidence="6" type="ORF">ACHAWU_001138</name>
</gene>
<organism evidence="6 7">
    <name type="scientific">Discostella pseudostelligera</name>
    <dbReference type="NCBI Taxonomy" id="259834"/>
    <lineage>
        <taxon>Eukaryota</taxon>
        <taxon>Sar</taxon>
        <taxon>Stramenopiles</taxon>
        <taxon>Ochrophyta</taxon>
        <taxon>Bacillariophyta</taxon>
        <taxon>Coscinodiscophyceae</taxon>
        <taxon>Thalassiosirophycidae</taxon>
        <taxon>Stephanodiscales</taxon>
        <taxon>Stephanodiscaceae</taxon>
        <taxon>Discostella</taxon>
    </lineage>
</organism>
<dbReference type="GO" id="GO:0016746">
    <property type="term" value="F:acyltransferase activity"/>
    <property type="evidence" value="ECO:0007669"/>
    <property type="project" value="UniProtKB-KW"/>
</dbReference>
<feature type="region of interest" description="Disordered" evidence="4">
    <location>
        <begin position="40"/>
        <end position="76"/>
    </location>
</feature>
<keyword evidence="3" id="KW-0012">Acyltransferase</keyword>
<feature type="domain" description="AB hydrolase-1" evidence="5">
    <location>
        <begin position="205"/>
        <end position="430"/>
    </location>
</feature>
<evidence type="ECO:0000256" key="1">
    <source>
        <dbReference type="ARBA" id="ARBA00005420"/>
    </source>
</evidence>
<reference evidence="6 7" key="1">
    <citation type="submission" date="2024-10" db="EMBL/GenBank/DDBJ databases">
        <title>Updated reference genomes for cyclostephanoid diatoms.</title>
        <authorList>
            <person name="Roberts W.R."/>
            <person name="Alverson A.J."/>
        </authorList>
    </citation>
    <scope>NUCLEOTIDE SEQUENCE [LARGE SCALE GENOMIC DNA]</scope>
    <source>
        <strain evidence="6 7">AJA232-27</strain>
    </source>
</reference>
<dbReference type="Gene3D" id="3.40.50.1820">
    <property type="entry name" value="alpha/beta hydrolase"/>
    <property type="match status" value="1"/>
</dbReference>
<evidence type="ECO:0000313" key="7">
    <source>
        <dbReference type="Proteomes" id="UP001530293"/>
    </source>
</evidence>
<accession>A0ABD3MFW2</accession>
<dbReference type="Proteomes" id="UP001530293">
    <property type="component" value="Unassembled WGS sequence"/>
</dbReference>
<dbReference type="InterPro" id="IPR007130">
    <property type="entry name" value="DAGAT"/>
</dbReference>
<dbReference type="InterPro" id="IPR000073">
    <property type="entry name" value="AB_hydrolase_1"/>
</dbReference>
<evidence type="ECO:0000256" key="2">
    <source>
        <dbReference type="ARBA" id="ARBA00022679"/>
    </source>
</evidence>
<evidence type="ECO:0000256" key="3">
    <source>
        <dbReference type="ARBA" id="ARBA00023315"/>
    </source>
</evidence>
<dbReference type="SUPFAM" id="SSF53474">
    <property type="entry name" value="alpha/beta-Hydrolases"/>
    <property type="match status" value="1"/>
</dbReference>
<feature type="compositionally biased region" description="Basic and acidic residues" evidence="4">
    <location>
        <begin position="57"/>
        <end position="76"/>
    </location>
</feature>
<dbReference type="Pfam" id="PF12697">
    <property type="entry name" value="Abhydrolase_6"/>
    <property type="match status" value="1"/>
</dbReference>
<name>A0ABD3MFW2_9STRA</name>